<dbReference type="InterPro" id="IPR045155">
    <property type="entry name" value="Beta-lactam_cat"/>
</dbReference>
<evidence type="ECO:0000259" key="1">
    <source>
        <dbReference type="Pfam" id="PF13354"/>
    </source>
</evidence>
<feature type="domain" description="Beta-lactamase class A catalytic" evidence="1">
    <location>
        <begin position="72"/>
        <end position="268"/>
    </location>
</feature>
<dbReference type="EMBL" id="FNFO01000008">
    <property type="protein sequence ID" value="SDL80983.1"/>
    <property type="molecule type" value="Genomic_DNA"/>
</dbReference>
<evidence type="ECO:0000313" key="3">
    <source>
        <dbReference type="Proteomes" id="UP000198510"/>
    </source>
</evidence>
<organism evidence="2 3">
    <name type="scientific">Catalinimonas alkaloidigena</name>
    <dbReference type="NCBI Taxonomy" id="1075417"/>
    <lineage>
        <taxon>Bacteria</taxon>
        <taxon>Pseudomonadati</taxon>
        <taxon>Bacteroidota</taxon>
        <taxon>Cytophagia</taxon>
        <taxon>Cytophagales</taxon>
        <taxon>Catalimonadaceae</taxon>
        <taxon>Catalinimonas</taxon>
    </lineage>
</organism>
<dbReference type="Gene3D" id="3.40.710.10">
    <property type="entry name" value="DD-peptidase/beta-lactamase superfamily"/>
    <property type="match status" value="1"/>
</dbReference>
<accession>A0A1G9N3M9</accession>
<dbReference type="STRING" id="1075417.SAMN05421823_108167"/>
<evidence type="ECO:0000313" key="2">
    <source>
        <dbReference type="EMBL" id="SDL80983.1"/>
    </source>
</evidence>
<dbReference type="Pfam" id="PF13354">
    <property type="entry name" value="Beta-lactamase2"/>
    <property type="match status" value="1"/>
</dbReference>
<reference evidence="2 3" key="1">
    <citation type="submission" date="2016-10" db="EMBL/GenBank/DDBJ databases">
        <authorList>
            <person name="de Groot N.N."/>
        </authorList>
    </citation>
    <scope>NUCLEOTIDE SEQUENCE [LARGE SCALE GENOMIC DNA]</scope>
    <source>
        <strain evidence="2 3">DSM 25186</strain>
    </source>
</reference>
<dbReference type="GO" id="GO:0030655">
    <property type="term" value="P:beta-lactam antibiotic catabolic process"/>
    <property type="evidence" value="ECO:0007669"/>
    <property type="project" value="InterPro"/>
</dbReference>
<name>A0A1G9N3M9_9BACT</name>
<protein>
    <submittedName>
        <fullName evidence="2">Beta-lactamase enzyme family protein</fullName>
    </submittedName>
</protein>
<keyword evidence="3" id="KW-1185">Reference proteome</keyword>
<dbReference type="SUPFAM" id="SSF56601">
    <property type="entry name" value="beta-lactamase/transpeptidase-like"/>
    <property type="match status" value="1"/>
</dbReference>
<dbReference type="GO" id="GO:0008800">
    <property type="term" value="F:beta-lactamase activity"/>
    <property type="evidence" value="ECO:0007669"/>
    <property type="project" value="InterPro"/>
</dbReference>
<proteinExistence type="predicted"/>
<gene>
    <name evidence="2" type="ORF">SAMN05421823_108167</name>
</gene>
<dbReference type="Proteomes" id="UP000198510">
    <property type="component" value="Unassembled WGS sequence"/>
</dbReference>
<sequence>MLVGLSACSSSYHAASGADTPGNDLLIRLLRNRHSPVLERVLRQPEHFEYQILYTQIDRDAANRPTFRSYRLNVDSTRYFYPASTAKLPTALLALEKLNQLAIPGLDKYSTMLTDSGAVGQTAVYEDTTSATGLPSVAHYVRKILLVSDNDAYNRLYEFIGQEPLNERLHAKGYTDTRIFHRLEVARTPEQSRQTNPVRFYDADEQLLYEQPLVTSQRVYEAPAPILKGKGEMIEGHVVMEPKDFSGLNFYPLEEQQRLLRALLFPESVPEQARFQLTDDDYRFVYQAMSEFPRESRYPKYENPPYHDSYVKFLQFGDRKTPLDGQIRVFNKVGDAYGFLIDNAYVVDFENNLEFLLSAVVLVNENGIFNDGDYAYDTIGFPFLGELGRTLYDYERTRPRAHTPDLSRFRISYE</sequence>
<dbReference type="InterPro" id="IPR012338">
    <property type="entry name" value="Beta-lactam/transpept-like"/>
</dbReference>
<dbReference type="AlphaFoldDB" id="A0A1G9N3M9"/>